<dbReference type="STRING" id="55209.HA50_28210"/>
<dbReference type="OrthoDB" id="9811471at2"/>
<dbReference type="PANTHER" id="PTHR11895">
    <property type="entry name" value="TRANSAMIDASE"/>
    <property type="match status" value="1"/>
</dbReference>
<protein>
    <submittedName>
        <fullName evidence="2">Amidase</fullName>
    </submittedName>
</protein>
<evidence type="ECO:0000313" key="3">
    <source>
        <dbReference type="Proteomes" id="UP000193749"/>
    </source>
</evidence>
<dbReference type="AlphaFoldDB" id="A0A1X1EGC1"/>
<dbReference type="GO" id="GO:0003824">
    <property type="term" value="F:catalytic activity"/>
    <property type="evidence" value="ECO:0007669"/>
    <property type="project" value="InterPro"/>
</dbReference>
<dbReference type="InterPro" id="IPR036928">
    <property type="entry name" value="AS_sf"/>
</dbReference>
<keyword evidence="3" id="KW-1185">Reference proteome</keyword>
<dbReference type="Pfam" id="PF01425">
    <property type="entry name" value="Amidase"/>
    <property type="match status" value="1"/>
</dbReference>
<evidence type="ECO:0000259" key="1">
    <source>
        <dbReference type="Pfam" id="PF01425"/>
    </source>
</evidence>
<feature type="domain" description="Amidase" evidence="1">
    <location>
        <begin position="28"/>
        <end position="440"/>
    </location>
</feature>
<gene>
    <name evidence="2" type="ORF">HA50_28210</name>
</gene>
<dbReference type="Proteomes" id="UP000193749">
    <property type="component" value="Unassembled WGS sequence"/>
</dbReference>
<dbReference type="Gene3D" id="3.90.1300.10">
    <property type="entry name" value="Amidase signature (AS) domain"/>
    <property type="match status" value="1"/>
</dbReference>
<dbReference type="PANTHER" id="PTHR11895:SF67">
    <property type="entry name" value="AMIDASE DOMAIN-CONTAINING PROTEIN"/>
    <property type="match status" value="1"/>
</dbReference>
<dbReference type="InterPro" id="IPR020556">
    <property type="entry name" value="Amidase_CS"/>
</dbReference>
<reference evidence="2 3" key="1">
    <citation type="journal article" date="2017" name="Antonie Van Leeuwenhoek">
        <title>Phylogenomic resolution of the bacterial genus Pantoea and its relationship with Erwinia and Tatumella.</title>
        <authorList>
            <person name="Palmer M."/>
            <person name="Steenkamp E.T."/>
            <person name="Coetzee M.P."/>
            <person name="Chan W.Y."/>
            <person name="van Zyl E."/>
            <person name="De Maayer P."/>
            <person name="Coutinho T.A."/>
            <person name="Blom J."/>
            <person name="Smits T.H."/>
            <person name="Duffy B."/>
            <person name="Venter S.N."/>
        </authorList>
    </citation>
    <scope>NUCLEOTIDE SEQUENCE [LARGE SCALE GENOMIC DNA]</scope>
    <source>
        <strain evidence="2 3">LMG 2657</strain>
    </source>
</reference>
<dbReference type="RefSeq" id="WP_084880682.1">
    <property type="nucleotide sequence ID" value="NZ_MLJI01000003.1"/>
</dbReference>
<evidence type="ECO:0000313" key="2">
    <source>
        <dbReference type="EMBL" id="ORM87824.1"/>
    </source>
</evidence>
<dbReference type="SUPFAM" id="SSF75304">
    <property type="entry name" value="Amidase signature (AS) enzymes"/>
    <property type="match status" value="1"/>
</dbReference>
<proteinExistence type="predicted"/>
<dbReference type="PROSITE" id="PS00571">
    <property type="entry name" value="AMIDASES"/>
    <property type="match status" value="1"/>
</dbReference>
<accession>A0A1X1EGC1</accession>
<dbReference type="EMBL" id="MLJI01000003">
    <property type="protein sequence ID" value="ORM87824.1"/>
    <property type="molecule type" value="Genomic_DNA"/>
</dbReference>
<dbReference type="InterPro" id="IPR023631">
    <property type="entry name" value="Amidase_dom"/>
</dbReference>
<name>A0A1X1EGC1_PANCY</name>
<comment type="caution">
    <text evidence="2">The sequence shown here is derived from an EMBL/GenBank/DDBJ whole genome shotgun (WGS) entry which is preliminary data.</text>
</comment>
<sequence length="451" mass="47440">MQYADYLRASLSDLTQALNQGTTTSRQLTEFALQRIAEADQSGPRYNAMTWLFADQALAAADASDTRRRQGESPGRLEGIPVLIKDNIEVQGWPTSAGSVLLRAVIAEQDAPLVTALRTAGAVLLGKTAMHELAAGITGASSLSGFTDNAWLAGHSPGGSSSGSAVAVAAGYVPLAIGTDTAGSVRIPAAFNHLYGLRMTHGAISIDGIVPLSPTQDIPGALVRHAADLRLASEILSGQQFADGEEPLRIGLWLEGFAAEEPAINQAVRAAVAALTGEDGTQQEIAFPQLDALATDASIIPWEFAEALADWLADKPQAEVSTLSEVVASGRHHPQLAAVFTARASHPGKTSESYAVQQVRQRTLYQTLSQLFAQRRINLLAYPVVKHPPVKHGELQPGSNALLAAVTGAPAISIPVGFTAQGLPIGMELLALRGREDLLLYAAAQMAEFGR</sequence>
<dbReference type="InterPro" id="IPR000120">
    <property type="entry name" value="Amidase"/>
</dbReference>
<organism evidence="2 3">
    <name type="scientific">Pantoea cypripedii</name>
    <name type="common">Pectobacterium cypripedii</name>
    <name type="synonym">Erwinia cypripedii</name>
    <dbReference type="NCBI Taxonomy" id="55209"/>
    <lineage>
        <taxon>Bacteria</taxon>
        <taxon>Pseudomonadati</taxon>
        <taxon>Pseudomonadota</taxon>
        <taxon>Gammaproteobacteria</taxon>
        <taxon>Enterobacterales</taxon>
        <taxon>Erwiniaceae</taxon>
        <taxon>Pantoea</taxon>
    </lineage>
</organism>